<evidence type="ECO:0000259" key="7">
    <source>
        <dbReference type="Pfam" id="PF14322"/>
    </source>
</evidence>
<comment type="subcellular location">
    <subcellularLocation>
        <location evidence="1">Cell outer membrane</location>
    </subcellularLocation>
</comment>
<feature type="domain" description="RagB/SusD" evidence="6">
    <location>
        <begin position="341"/>
        <end position="434"/>
    </location>
</feature>
<gene>
    <name evidence="8" type="ORF">C5745_16530</name>
</gene>
<keyword evidence="3" id="KW-0732">Signal</keyword>
<dbReference type="SUPFAM" id="SSF48452">
    <property type="entry name" value="TPR-like"/>
    <property type="match status" value="1"/>
</dbReference>
<feature type="domain" description="SusD-like N-terminal" evidence="7">
    <location>
        <begin position="42"/>
        <end position="244"/>
    </location>
</feature>
<dbReference type="EMBL" id="PVBQ01000016">
    <property type="protein sequence ID" value="PRD46210.1"/>
    <property type="molecule type" value="Genomic_DNA"/>
</dbReference>
<dbReference type="Pfam" id="PF07980">
    <property type="entry name" value="SusD_RagB"/>
    <property type="match status" value="1"/>
</dbReference>
<keyword evidence="9" id="KW-1185">Reference proteome</keyword>
<evidence type="ECO:0000313" key="9">
    <source>
        <dbReference type="Proteomes" id="UP000239711"/>
    </source>
</evidence>
<evidence type="ECO:0000313" key="8">
    <source>
        <dbReference type="EMBL" id="PRD46210.1"/>
    </source>
</evidence>
<comment type="caution">
    <text evidence="8">The sequence shown here is derived from an EMBL/GenBank/DDBJ whole genome shotgun (WGS) entry which is preliminary data.</text>
</comment>
<dbReference type="Proteomes" id="UP000239711">
    <property type="component" value="Unassembled WGS sequence"/>
</dbReference>
<evidence type="ECO:0000256" key="4">
    <source>
        <dbReference type="ARBA" id="ARBA00023136"/>
    </source>
</evidence>
<evidence type="ECO:0008006" key="10">
    <source>
        <dbReference type="Google" id="ProtNLM"/>
    </source>
</evidence>
<dbReference type="InterPro" id="IPR011990">
    <property type="entry name" value="TPR-like_helical_dom_sf"/>
</dbReference>
<keyword evidence="4" id="KW-0472">Membrane</keyword>
<evidence type="ECO:0000256" key="3">
    <source>
        <dbReference type="ARBA" id="ARBA00022729"/>
    </source>
</evidence>
<dbReference type="AlphaFoldDB" id="A0A2S9J0D3"/>
<name>A0A2S9J0D3_9SPHI</name>
<dbReference type="InterPro" id="IPR012944">
    <property type="entry name" value="SusD_RagB_dom"/>
</dbReference>
<protein>
    <recommendedName>
        <fullName evidence="10">RagB/SusD family nutrient uptake outer membrane protein</fullName>
    </recommendedName>
</protein>
<reference evidence="8 9" key="1">
    <citation type="submission" date="2018-02" db="EMBL/GenBank/DDBJ databases">
        <title>The draft genome of Sphingobacterium sp. 5JN-11.</title>
        <authorList>
            <person name="Liu L."/>
            <person name="Li L."/>
            <person name="Liang L."/>
            <person name="Zhang X."/>
            <person name="Wang T."/>
        </authorList>
    </citation>
    <scope>NUCLEOTIDE SEQUENCE [LARGE SCALE GENOMIC DNA]</scope>
    <source>
        <strain evidence="8 9">5JN-11</strain>
    </source>
</reference>
<dbReference type="InterPro" id="IPR033985">
    <property type="entry name" value="SusD-like_N"/>
</dbReference>
<accession>A0A2S9J0D3</accession>
<evidence type="ECO:0000259" key="6">
    <source>
        <dbReference type="Pfam" id="PF07980"/>
    </source>
</evidence>
<comment type="similarity">
    <text evidence="2">Belongs to the SusD family.</text>
</comment>
<dbReference type="Gene3D" id="1.25.40.390">
    <property type="match status" value="1"/>
</dbReference>
<sequence>MDELISKQQIKMKMKNRLYNKKMIVAITIATIMVFMAGCDSFLDLKSSNNYATVSTIEDVEAILNNTQIMNFRSPCLGEASADDIYIPDQVYDRITKNSSRDTYIWKETDYGQASSPWGTTYETVFYANVCLEALEKMSAEEKQEVRWARARAAALVFRSNAFLQGIWIWGKAYDESTAGNDLGMVIKTNPDVNEPSVRKSVKDTYQQIIGDLNDAIKYLPNIAEVPVTPSKAAAYGLLARTYLSMRQYETAGLYADSCLQLNNELMNFNTDINIPAPTSSVNPFNIFNKEVIFSTVIGSFYFAVSPTYAVIDTMLIYSYDDTDLRRRVFFRNTANGAAMRGNYSQSSSQYFTGISTAEMMLVRAECMVRENFVREGLELIDWLRTHRYSNGIRPALNMEMTQQEALDMVLVERRKELVMRSLRWMDVKRLNKEGRNILLKRYVNGEEYLLLPNESKYARPLPTDVIALSGMLQN</sequence>
<organism evidence="8 9">
    <name type="scientific">Sphingobacterium haloxyli</name>
    <dbReference type="NCBI Taxonomy" id="2100533"/>
    <lineage>
        <taxon>Bacteria</taxon>
        <taxon>Pseudomonadati</taxon>
        <taxon>Bacteroidota</taxon>
        <taxon>Sphingobacteriia</taxon>
        <taxon>Sphingobacteriales</taxon>
        <taxon>Sphingobacteriaceae</taxon>
        <taxon>Sphingobacterium</taxon>
    </lineage>
</organism>
<evidence type="ECO:0000256" key="1">
    <source>
        <dbReference type="ARBA" id="ARBA00004442"/>
    </source>
</evidence>
<evidence type="ECO:0000256" key="5">
    <source>
        <dbReference type="ARBA" id="ARBA00023237"/>
    </source>
</evidence>
<evidence type="ECO:0000256" key="2">
    <source>
        <dbReference type="ARBA" id="ARBA00006275"/>
    </source>
</evidence>
<dbReference type="Pfam" id="PF14322">
    <property type="entry name" value="SusD-like_3"/>
    <property type="match status" value="1"/>
</dbReference>
<keyword evidence="5" id="KW-0998">Cell outer membrane</keyword>
<proteinExistence type="inferred from homology"/>
<dbReference type="GO" id="GO:0009279">
    <property type="term" value="C:cell outer membrane"/>
    <property type="evidence" value="ECO:0007669"/>
    <property type="project" value="UniProtKB-SubCell"/>
</dbReference>